<comment type="caution">
    <text evidence="2">The sequence shown here is derived from an EMBL/GenBank/DDBJ whole genome shotgun (WGS) entry which is preliminary data.</text>
</comment>
<evidence type="ECO:0000256" key="1">
    <source>
        <dbReference type="SAM" id="MobiDB-lite"/>
    </source>
</evidence>
<dbReference type="EMBL" id="JAACXV010023784">
    <property type="protein sequence ID" value="KAF7262844.1"/>
    <property type="molecule type" value="Genomic_DNA"/>
</dbReference>
<proteinExistence type="predicted"/>
<reference evidence="2" key="1">
    <citation type="submission" date="2020-08" db="EMBL/GenBank/DDBJ databases">
        <title>Genome sequencing and assembly of the red palm weevil Rhynchophorus ferrugineus.</title>
        <authorList>
            <person name="Dias G.B."/>
            <person name="Bergman C.M."/>
            <person name="Manee M."/>
        </authorList>
    </citation>
    <scope>NUCLEOTIDE SEQUENCE</scope>
    <source>
        <strain evidence="2">AA-2017</strain>
        <tissue evidence="2">Whole larva</tissue>
    </source>
</reference>
<gene>
    <name evidence="2" type="ORF">GWI33_003989</name>
</gene>
<accession>A0A834M2N5</accession>
<keyword evidence="3" id="KW-1185">Reference proteome</keyword>
<evidence type="ECO:0000313" key="2">
    <source>
        <dbReference type="EMBL" id="KAF7262844.1"/>
    </source>
</evidence>
<protein>
    <submittedName>
        <fullName evidence="2">Uncharacterized protein</fullName>
    </submittedName>
</protein>
<feature type="region of interest" description="Disordered" evidence="1">
    <location>
        <begin position="29"/>
        <end position="61"/>
    </location>
</feature>
<organism evidence="2 3">
    <name type="scientific">Rhynchophorus ferrugineus</name>
    <name type="common">Red palm weevil</name>
    <name type="synonym">Curculio ferrugineus</name>
    <dbReference type="NCBI Taxonomy" id="354439"/>
    <lineage>
        <taxon>Eukaryota</taxon>
        <taxon>Metazoa</taxon>
        <taxon>Ecdysozoa</taxon>
        <taxon>Arthropoda</taxon>
        <taxon>Hexapoda</taxon>
        <taxon>Insecta</taxon>
        <taxon>Pterygota</taxon>
        <taxon>Neoptera</taxon>
        <taxon>Endopterygota</taxon>
        <taxon>Coleoptera</taxon>
        <taxon>Polyphaga</taxon>
        <taxon>Cucujiformia</taxon>
        <taxon>Curculionidae</taxon>
        <taxon>Dryophthorinae</taxon>
        <taxon>Rhynchophorus</taxon>
    </lineage>
</organism>
<dbReference type="AlphaFoldDB" id="A0A834M2N5"/>
<name>A0A834M2N5_RHYFE</name>
<dbReference type="Proteomes" id="UP000625711">
    <property type="component" value="Unassembled WGS sequence"/>
</dbReference>
<feature type="non-terminal residue" evidence="2">
    <location>
        <position position="61"/>
    </location>
</feature>
<evidence type="ECO:0000313" key="3">
    <source>
        <dbReference type="Proteomes" id="UP000625711"/>
    </source>
</evidence>
<sequence>MDHRALLSMPPSSPFRSLYDEPNLALVVDGGEREERPSRMRSGGRQMSPPSGTRCSLLGGQ</sequence>